<dbReference type="SUPFAM" id="SSF57959">
    <property type="entry name" value="Leucine zipper domain"/>
    <property type="match status" value="1"/>
</dbReference>
<dbReference type="EMBL" id="CALTRL010006149">
    <property type="protein sequence ID" value="CAH7689877.1"/>
    <property type="molecule type" value="Genomic_DNA"/>
</dbReference>
<dbReference type="Proteomes" id="UP001153365">
    <property type="component" value="Unassembled WGS sequence"/>
</dbReference>
<organism evidence="3 4">
    <name type="scientific">Phakopsora pachyrhizi</name>
    <name type="common">Asian soybean rust disease fungus</name>
    <dbReference type="NCBI Taxonomy" id="170000"/>
    <lineage>
        <taxon>Eukaryota</taxon>
        <taxon>Fungi</taxon>
        <taxon>Dikarya</taxon>
        <taxon>Basidiomycota</taxon>
        <taxon>Pucciniomycotina</taxon>
        <taxon>Pucciniomycetes</taxon>
        <taxon>Pucciniales</taxon>
        <taxon>Phakopsoraceae</taxon>
        <taxon>Phakopsora</taxon>
    </lineage>
</organism>
<feature type="compositionally biased region" description="Polar residues" evidence="1">
    <location>
        <begin position="25"/>
        <end position="34"/>
    </location>
</feature>
<sequence>MLYCREPATVLDFSSVMANNELNHMSGRQNMPQRNQKHRNPQHQQNQEQQHNYQISSPNLSAFRHHSTSQPFNSHSQKPHPCFSKNTQNLQSNQGDDDEAVAKKKKNADAQAAFRQRRQTYIRSLEDTVVELKKAVTDMEIIVKTTGHESKGTTSTISKTSWLLMS</sequence>
<evidence type="ECO:0000313" key="3">
    <source>
        <dbReference type="EMBL" id="CAH7689877.1"/>
    </source>
</evidence>
<dbReference type="Gene3D" id="1.20.5.170">
    <property type="match status" value="1"/>
</dbReference>
<dbReference type="CDD" id="cd14688">
    <property type="entry name" value="bZIP_YAP"/>
    <property type="match status" value="1"/>
</dbReference>
<comment type="caution">
    <text evidence="3">The sequence shown here is derived from an EMBL/GenBank/DDBJ whole genome shotgun (WGS) entry which is preliminary data.</text>
</comment>
<evidence type="ECO:0000313" key="4">
    <source>
        <dbReference type="Proteomes" id="UP001153365"/>
    </source>
</evidence>
<dbReference type="GO" id="GO:0003700">
    <property type="term" value="F:DNA-binding transcription factor activity"/>
    <property type="evidence" value="ECO:0007669"/>
    <property type="project" value="InterPro"/>
</dbReference>
<accession>A0AAV0BSY9</accession>
<evidence type="ECO:0000259" key="2">
    <source>
        <dbReference type="PROSITE" id="PS00036"/>
    </source>
</evidence>
<keyword evidence="4" id="KW-1185">Reference proteome</keyword>
<gene>
    <name evidence="3" type="ORF">PPACK8108_LOCUS25046</name>
</gene>
<dbReference type="InterPro" id="IPR046347">
    <property type="entry name" value="bZIP_sf"/>
</dbReference>
<protein>
    <submittedName>
        <fullName evidence="3">Expressed protein</fullName>
    </submittedName>
</protein>
<feature type="region of interest" description="Disordered" evidence="1">
    <location>
        <begin position="25"/>
        <end position="111"/>
    </location>
</feature>
<feature type="domain" description="BZIP" evidence="2">
    <location>
        <begin position="103"/>
        <end position="117"/>
    </location>
</feature>
<dbReference type="InterPro" id="IPR004827">
    <property type="entry name" value="bZIP"/>
</dbReference>
<proteinExistence type="predicted"/>
<evidence type="ECO:0000256" key="1">
    <source>
        <dbReference type="SAM" id="MobiDB-lite"/>
    </source>
</evidence>
<dbReference type="AlphaFoldDB" id="A0AAV0BSY9"/>
<dbReference type="PROSITE" id="PS00036">
    <property type="entry name" value="BZIP_BASIC"/>
    <property type="match status" value="1"/>
</dbReference>
<reference evidence="3" key="1">
    <citation type="submission" date="2022-06" db="EMBL/GenBank/DDBJ databases">
        <authorList>
            <consortium name="SYNGENTA / RWTH Aachen University"/>
        </authorList>
    </citation>
    <scope>NUCLEOTIDE SEQUENCE</scope>
</reference>
<name>A0AAV0BSY9_PHAPC</name>
<dbReference type="SMART" id="SM00338">
    <property type="entry name" value="BRLZ"/>
    <property type="match status" value="1"/>
</dbReference>
<feature type="compositionally biased region" description="Low complexity" evidence="1">
    <location>
        <begin position="42"/>
        <end position="54"/>
    </location>
</feature>
<feature type="compositionally biased region" description="Polar residues" evidence="1">
    <location>
        <begin position="84"/>
        <end position="94"/>
    </location>
</feature>